<dbReference type="PANTHER" id="PTHR35908">
    <property type="entry name" value="HYPOTHETICAL FUSION PROTEIN"/>
    <property type="match status" value="1"/>
</dbReference>
<feature type="compositionally biased region" description="Basic and acidic residues" evidence="1">
    <location>
        <begin position="17"/>
        <end position="26"/>
    </location>
</feature>
<organism evidence="3 4">
    <name type="scientific">Saccharothrix texasensis</name>
    <dbReference type="NCBI Taxonomy" id="103734"/>
    <lineage>
        <taxon>Bacteria</taxon>
        <taxon>Bacillati</taxon>
        <taxon>Actinomycetota</taxon>
        <taxon>Actinomycetes</taxon>
        <taxon>Pseudonocardiales</taxon>
        <taxon>Pseudonocardiaceae</taxon>
        <taxon>Saccharothrix</taxon>
    </lineage>
</organism>
<name>A0A3N1GYW8_9PSEU</name>
<feature type="domain" description="VOC" evidence="2">
    <location>
        <begin position="33"/>
        <end position="152"/>
    </location>
</feature>
<keyword evidence="4" id="KW-1185">Reference proteome</keyword>
<dbReference type="AlphaFoldDB" id="A0A3N1GYW8"/>
<comment type="caution">
    <text evidence="3">The sequence shown here is derived from an EMBL/GenBank/DDBJ whole genome shotgun (WGS) entry which is preliminary data.</text>
</comment>
<dbReference type="CDD" id="cd06587">
    <property type="entry name" value="VOC"/>
    <property type="match status" value="1"/>
</dbReference>
<dbReference type="InterPro" id="IPR037523">
    <property type="entry name" value="VOC_core"/>
</dbReference>
<proteinExistence type="predicted"/>
<evidence type="ECO:0000256" key="1">
    <source>
        <dbReference type="SAM" id="MobiDB-lite"/>
    </source>
</evidence>
<reference evidence="3 4" key="1">
    <citation type="submission" date="2018-11" db="EMBL/GenBank/DDBJ databases">
        <title>Sequencing the genomes of 1000 actinobacteria strains.</title>
        <authorList>
            <person name="Klenk H.-P."/>
        </authorList>
    </citation>
    <scope>NUCLEOTIDE SEQUENCE [LARGE SCALE GENOMIC DNA]</scope>
    <source>
        <strain evidence="3 4">DSM 44231</strain>
    </source>
</reference>
<keyword evidence="3" id="KW-0456">Lyase</keyword>
<feature type="region of interest" description="Disordered" evidence="1">
    <location>
        <begin position="66"/>
        <end position="94"/>
    </location>
</feature>
<dbReference type="Gene3D" id="3.10.180.10">
    <property type="entry name" value="2,3-Dihydroxybiphenyl 1,2-Dioxygenase, domain 1"/>
    <property type="match status" value="1"/>
</dbReference>
<protein>
    <submittedName>
        <fullName evidence="3">Putative enzyme related to lactoylglutathione lyase</fullName>
    </submittedName>
</protein>
<feature type="region of interest" description="Disordered" evidence="1">
    <location>
        <begin position="1"/>
        <end position="26"/>
    </location>
</feature>
<dbReference type="SUPFAM" id="SSF54593">
    <property type="entry name" value="Glyoxalase/Bleomycin resistance protein/Dihydroxybiphenyl dioxygenase"/>
    <property type="match status" value="1"/>
</dbReference>
<dbReference type="InterPro" id="IPR041581">
    <property type="entry name" value="Glyoxalase_6"/>
</dbReference>
<evidence type="ECO:0000313" key="3">
    <source>
        <dbReference type="EMBL" id="ROP35407.1"/>
    </source>
</evidence>
<dbReference type="InterPro" id="IPR029068">
    <property type="entry name" value="Glyas_Bleomycin-R_OHBP_Dase"/>
</dbReference>
<accession>A0A3N1GYW8</accession>
<dbReference type="Pfam" id="PF18029">
    <property type="entry name" value="Glyoxalase_6"/>
    <property type="match status" value="1"/>
</dbReference>
<dbReference type="Proteomes" id="UP000268727">
    <property type="component" value="Unassembled WGS sequence"/>
</dbReference>
<gene>
    <name evidence="3" type="ORF">EDD40_0636</name>
</gene>
<dbReference type="PANTHER" id="PTHR35908:SF1">
    <property type="entry name" value="CONSERVED PROTEIN"/>
    <property type="match status" value="1"/>
</dbReference>
<evidence type="ECO:0000259" key="2">
    <source>
        <dbReference type="PROSITE" id="PS51819"/>
    </source>
</evidence>
<dbReference type="PROSITE" id="PS51819">
    <property type="entry name" value="VOC"/>
    <property type="match status" value="1"/>
</dbReference>
<sequence>MAAGRSETSGRPAAIRPDVRPPPDRGKIETVMTLTATVLDAPDAQSLARFYRDLLGWPLRDDEPGWATLRPTDGGAGLSFQTEPDYRRPTWPASGDDQRMMAHLDIKVDDLEAAGARAVAAGATLADFQPQDGVRVYLDPAGHPFCLFLEGW</sequence>
<evidence type="ECO:0000313" key="4">
    <source>
        <dbReference type="Proteomes" id="UP000268727"/>
    </source>
</evidence>
<dbReference type="GO" id="GO:0016829">
    <property type="term" value="F:lyase activity"/>
    <property type="evidence" value="ECO:0007669"/>
    <property type="project" value="UniProtKB-KW"/>
</dbReference>
<dbReference type="EMBL" id="RJKM01000001">
    <property type="protein sequence ID" value="ROP35407.1"/>
    <property type="molecule type" value="Genomic_DNA"/>
</dbReference>